<keyword evidence="3" id="KW-1185">Reference proteome</keyword>
<protein>
    <submittedName>
        <fullName evidence="2">Uncharacterized protein</fullName>
    </submittedName>
</protein>
<proteinExistence type="predicted"/>
<name>A0A2J6R572_HYAVF</name>
<dbReference type="AlphaFoldDB" id="A0A2J6R572"/>
<evidence type="ECO:0000313" key="2">
    <source>
        <dbReference type="EMBL" id="PMD33664.1"/>
    </source>
</evidence>
<dbReference type="OrthoDB" id="10588518at2759"/>
<organism evidence="2 3">
    <name type="scientific">Hyaloscypha variabilis (strain UAMH 11265 / GT02V1 / F)</name>
    <name type="common">Meliniomyces variabilis</name>
    <dbReference type="NCBI Taxonomy" id="1149755"/>
    <lineage>
        <taxon>Eukaryota</taxon>
        <taxon>Fungi</taxon>
        <taxon>Dikarya</taxon>
        <taxon>Ascomycota</taxon>
        <taxon>Pezizomycotina</taxon>
        <taxon>Leotiomycetes</taxon>
        <taxon>Helotiales</taxon>
        <taxon>Hyaloscyphaceae</taxon>
        <taxon>Hyaloscypha</taxon>
        <taxon>Hyaloscypha variabilis</taxon>
    </lineage>
</organism>
<gene>
    <name evidence="2" type="ORF">L207DRAFT_589221</name>
</gene>
<feature type="compositionally biased region" description="Low complexity" evidence="1">
    <location>
        <begin position="321"/>
        <end position="331"/>
    </location>
</feature>
<dbReference type="EMBL" id="KZ613955">
    <property type="protein sequence ID" value="PMD33664.1"/>
    <property type="molecule type" value="Genomic_DNA"/>
</dbReference>
<accession>A0A2J6R572</accession>
<evidence type="ECO:0000313" key="3">
    <source>
        <dbReference type="Proteomes" id="UP000235786"/>
    </source>
</evidence>
<feature type="region of interest" description="Disordered" evidence="1">
    <location>
        <begin position="315"/>
        <end position="334"/>
    </location>
</feature>
<sequence>MPPKMLKGFGVQQPMWKICFEHGVDVSDGVLLWTGADSNVEDANGSAGELEDLGTGILFAVEGEGNADEETGSTTELENVGAAMLLAMEIDGRVEDGENITGELEIPTIELLLVSGTDAEDANRATEELGTTMFDDKKELLLLTLIREIAEDVLISAAKLDETTGTATAEVLVNREGIDMDTLGETIGSSELDVTTKATELDTGKTAEEATVETSTIGEDVAATSEVVVELGIIHCVERDETEGSEEMVGEAGLIKEGADDDAGADPSVAGRLELAAGDVTLSGATTLDWCRDDDGAAIGEALLEIRVLDSDGATAGGSDELTTTGFGTEVETGRGESGFELAERIGATELAVETGDRGVDDDGPATDMGMLEVGDGLATLLLENGRTGGVIDVEEVS</sequence>
<reference evidence="2 3" key="1">
    <citation type="submission" date="2016-04" db="EMBL/GenBank/DDBJ databases">
        <title>A degradative enzymes factory behind the ericoid mycorrhizal symbiosis.</title>
        <authorList>
            <consortium name="DOE Joint Genome Institute"/>
            <person name="Martino E."/>
            <person name="Morin E."/>
            <person name="Grelet G."/>
            <person name="Kuo A."/>
            <person name="Kohler A."/>
            <person name="Daghino S."/>
            <person name="Barry K."/>
            <person name="Choi C."/>
            <person name="Cichocki N."/>
            <person name="Clum A."/>
            <person name="Copeland A."/>
            <person name="Hainaut M."/>
            <person name="Haridas S."/>
            <person name="Labutti K."/>
            <person name="Lindquist E."/>
            <person name="Lipzen A."/>
            <person name="Khouja H.-R."/>
            <person name="Murat C."/>
            <person name="Ohm R."/>
            <person name="Olson A."/>
            <person name="Spatafora J."/>
            <person name="Veneault-Fourrey C."/>
            <person name="Henrissat B."/>
            <person name="Grigoriev I."/>
            <person name="Martin F."/>
            <person name="Perotto S."/>
        </authorList>
    </citation>
    <scope>NUCLEOTIDE SEQUENCE [LARGE SCALE GENOMIC DNA]</scope>
    <source>
        <strain evidence="2 3">F</strain>
    </source>
</reference>
<evidence type="ECO:0000256" key="1">
    <source>
        <dbReference type="SAM" id="MobiDB-lite"/>
    </source>
</evidence>
<dbReference type="Proteomes" id="UP000235786">
    <property type="component" value="Unassembled WGS sequence"/>
</dbReference>